<dbReference type="PATRIC" id="fig|1300347.3.peg.912"/>
<dbReference type="Gene3D" id="1.10.3720.10">
    <property type="entry name" value="MetI-like"/>
    <property type="match status" value="1"/>
</dbReference>
<feature type="domain" description="ABC transmembrane type-1" evidence="9">
    <location>
        <begin position="77"/>
        <end position="288"/>
    </location>
</feature>
<evidence type="ECO:0000313" key="11">
    <source>
        <dbReference type="Proteomes" id="UP000077868"/>
    </source>
</evidence>
<name>A0A1A9GGD9_9ACTN</name>
<accession>A0A1A9GGD9</accession>
<dbReference type="RefSeq" id="WP_084527136.1">
    <property type="nucleotide sequence ID" value="NZ_CP015079.1"/>
</dbReference>
<feature type="transmembrane region" description="Helical" evidence="8">
    <location>
        <begin position="21"/>
        <end position="45"/>
    </location>
</feature>
<dbReference type="PANTHER" id="PTHR42929:SF1">
    <property type="entry name" value="INNER MEMBRANE ABC TRANSPORTER PERMEASE PROTEIN YDCU-RELATED"/>
    <property type="match status" value="1"/>
</dbReference>
<evidence type="ECO:0000256" key="3">
    <source>
        <dbReference type="ARBA" id="ARBA00022448"/>
    </source>
</evidence>
<evidence type="ECO:0000256" key="1">
    <source>
        <dbReference type="ARBA" id="ARBA00004651"/>
    </source>
</evidence>
<keyword evidence="11" id="KW-1185">Reference proteome</keyword>
<comment type="similarity">
    <text evidence="2">Belongs to the binding-protein-dependent transport system permease family. CysTW subfamily.</text>
</comment>
<proteinExistence type="inferred from homology"/>
<evidence type="ECO:0000256" key="2">
    <source>
        <dbReference type="ARBA" id="ARBA00007069"/>
    </source>
</evidence>
<feature type="transmembrane region" description="Helical" evidence="8">
    <location>
        <begin position="83"/>
        <end position="102"/>
    </location>
</feature>
<dbReference type="Pfam" id="PF00528">
    <property type="entry name" value="BPD_transp_1"/>
    <property type="match status" value="1"/>
</dbReference>
<feature type="transmembrane region" description="Helical" evidence="8">
    <location>
        <begin position="218"/>
        <end position="237"/>
    </location>
</feature>
<evidence type="ECO:0000256" key="8">
    <source>
        <dbReference type="RuleBase" id="RU363032"/>
    </source>
</evidence>
<dbReference type="Proteomes" id="UP000077868">
    <property type="component" value="Chromosome"/>
</dbReference>
<protein>
    <submittedName>
        <fullName evidence="10">Inner membrane ABC transporter permease protein YnjC</fullName>
    </submittedName>
</protein>
<dbReference type="PROSITE" id="PS50928">
    <property type="entry name" value="ABC_TM1"/>
    <property type="match status" value="1"/>
</dbReference>
<reference evidence="10 11" key="1">
    <citation type="submission" date="2016-03" db="EMBL/GenBank/DDBJ databases">
        <title>Complete genome sequence of a soil Actinobacterium, Nocardioides dokdonensis FR1436.</title>
        <authorList>
            <person name="Kwon S.-K."/>
            <person name="Kim K."/>
            <person name="Kim J.F."/>
        </authorList>
    </citation>
    <scope>NUCLEOTIDE SEQUENCE [LARGE SCALE GENOMIC DNA]</scope>
    <source>
        <strain evidence="10 11">FR1436</strain>
    </source>
</reference>
<dbReference type="GO" id="GO:0055085">
    <property type="term" value="P:transmembrane transport"/>
    <property type="evidence" value="ECO:0007669"/>
    <property type="project" value="InterPro"/>
</dbReference>
<evidence type="ECO:0000256" key="6">
    <source>
        <dbReference type="ARBA" id="ARBA00022989"/>
    </source>
</evidence>
<comment type="subcellular location">
    <subcellularLocation>
        <location evidence="1 8">Cell membrane</location>
        <topology evidence="1 8">Multi-pass membrane protein</topology>
    </subcellularLocation>
</comment>
<evidence type="ECO:0000256" key="4">
    <source>
        <dbReference type="ARBA" id="ARBA00022475"/>
    </source>
</evidence>
<keyword evidence="3 8" id="KW-0813">Transport</keyword>
<keyword evidence="5 8" id="KW-0812">Transmembrane</keyword>
<dbReference type="CDD" id="cd06261">
    <property type="entry name" value="TM_PBP2"/>
    <property type="match status" value="1"/>
</dbReference>
<evidence type="ECO:0000313" key="10">
    <source>
        <dbReference type="EMBL" id="ANH37357.1"/>
    </source>
</evidence>
<keyword evidence="7 8" id="KW-0472">Membrane</keyword>
<dbReference type="EMBL" id="CP015079">
    <property type="protein sequence ID" value="ANH37357.1"/>
    <property type="molecule type" value="Genomic_DNA"/>
</dbReference>
<organism evidence="10 11">
    <name type="scientific">Nocardioides dokdonensis FR1436</name>
    <dbReference type="NCBI Taxonomy" id="1300347"/>
    <lineage>
        <taxon>Bacteria</taxon>
        <taxon>Bacillati</taxon>
        <taxon>Actinomycetota</taxon>
        <taxon>Actinomycetes</taxon>
        <taxon>Propionibacteriales</taxon>
        <taxon>Nocardioidaceae</taxon>
        <taxon>Nocardioides</taxon>
    </lineage>
</organism>
<keyword evidence="4" id="KW-1003">Cell membrane</keyword>
<dbReference type="InterPro" id="IPR035906">
    <property type="entry name" value="MetI-like_sf"/>
</dbReference>
<evidence type="ECO:0000256" key="5">
    <source>
        <dbReference type="ARBA" id="ARBA00022692"/>
    </source>
</evidence>
<dbReference type="OrthoDB" id="9809681at2"/>
<dbReference type="AlphaFoldDB" id="A0A1A9GGD9"/>
<sequence length="300" mass="31902">MSRVDHRHPRPRRRPGPRLRIALLLAPALLVVAVFVVGGVLQAVLQSLGFAPVVGESEWSLDAYRRVVADPSVRASLLLTARVSLISTAAAAVLGTALALLVRRLGGRRRLAALFHATLAVPHLVGALAIGLLLSPSGLVSRAAYTLGLVDSVQDVPALTQDAFGWGIIAEYTWKETPFVAVVALAALSRRVGDLEDVASTLGASRWQRLREVTLPSLAPPVAAASVLVLAFVTASYEVPRLLGRPYPATLSVEAFQRYRDIDLTSRPEAMALAVLIAALTTLAALAYLRLVGGLTRRAL</sequence>
<evidence type="ECO:0000259" key="9">
    <source>
        <dbReference type="PROSITE" id="PS50928"/>
    </source>
</evidence>
<evidence type="ECO:0000256" key="7">
    <source>
        <dbReference type="ARBA" id="ARBA00023136"/>
    </source>
</evidence>
<dbReference type="GO" id="GO:0005886">
    <property type="term" value="C:plasma membrane"/>
    <property type="evidence" value="ECO:0007669"/>
    <property type="project" value="UniProtKB-SubCell"/>
</dbReference>
<dbReference type="InterPro" id="IPR000515">
    <property type="entry name" value="MetI-like"/>
</dbReference>
<gene>
    <name evidence="10" type="primary">ynjC</name>
    <name evidence="10" type="ORF">I601_0914</name>
</gene>
<dbReference type="SUPFAM" id="SSF161098">
    <property type="entry name" value="MetI-like"/>
    <property type="match status" value="1"/>
</dbReference>
<dbReference type="PANTHER" id="PTHR42929">
    <property type="entry name" value="INNER MEMBRANE ABC TRANSPORTER PERMEASE PROTEIN YDCU-RELATED-RELATED"/>
    <property type="match status" value="1"/>
</dbReference>
<dbReference type="KEGG" id="ndk:I601_0914"/>
<feature type="transmembrane region" description="Helical" evidence="8">
    <location>
        <begin position="270"/>
        <end position="291"/>
    </location>
</feature>
<keyword evidence="6 8" id="KW-1133">Transmembrane helix</keyword>
<dbReference type="STRING" id="1300347.I601_0914"/>